<protein>
    <submittedName>
        <fullName evidence="11">ATP-binding cassette domain-containing protein</fullName>
    </submittedName>
</protein>
<feature type="domain" description="ABC transporter" evidence="9">
    <location>
        <begin position="4"/>
        <end position="230"/>
    </location>
</feature>
<evidence type="ECO:0000313" key="10">
    <source>
        <dbReference type="EMBL" id="NSK13305.1"/>
    </source>
</evidence>
<accession>A0A850HGN5</accession>
<dbReference type="RefSeq" id="WP_159459847.1">
    <property type="nucleotide sequence ID" value="NZ_JAAITX010000001.1"/>
</dbReference>
<dbReference type="EMBL" id="JAAITX010000001">
    <property type="protein sequence ID" value="NVH57566.1"/>
    <property type="molecule type" value="Genomic_DNA"/>
</dbReference>
<dbReference type="InterPro" id="IPR015856">
    <property type="entry name" value="ABC_transpr_CbiO/EcfA_su"/>
</dbReference>
<evidence type="ECO:0000256" key="6">
    <source>
        <dbReference type="ARBA" id="ARBA00022840"/>
    </source>
</evidence>
<dbReference type="CDD" id="cd03225">
    <property type="entry name" value="ABC_cobalt_CbiO_domain1"/>
    <property type="match status" value="2"/>
</dbReference>
<keyword evidence="6 11" id="KW-0067">ATP-binding</keyword>
<evidence type="ECO:0000313" key="11">
    <source>
        <dbReference type="EMBL" id="NVH57566.1"/>
    </source>
</evidence>
<dbReference type="InterPro" id="IPR027417">
    <property type="entry name" value="P-loop_NTPase"/>
</dbReference>
<gene>
    <name evidence="11" type="ORF">G5A66_02640</name>
    <name evidence="10" type="ORF">G5A75_00170</name>
</gene>
<evidence type="ECO:0000259" key="9">
    <source>
        <dbReference type="PROSITE" id="PS50893"/>
    </source>
</evidence>
<evidence type="ECO:0000256" key="4">
    <source>
        <dbReference type="ARBA" id="ARBA00022475"/>
    </source>
</evidence>
<evidence type="ECO:0000256" key="5">
    <source>
        <dbReference type="ARBA" id="ARBA00022741"/>
    </source>
</evidence>
<keyword evidence="4" id="KW-1003">Cell membrane</keyword>
<comment type="subcellular location">
    <subcellularLocation>
        <location evidence="1">Cell membrane</location>
        <topology evidence="1">Peripheral membrane protein</topology>
    </subcellularLocation>
</comment>
<reference evidence="11" key="2">
    <citation type="submission" date="2020-02" db="EMBL/GenBank/DDBJ databases">
        <authorList>
            <person name="Littmann E."/>
            <person name="Sorbara M."/>
        </authorList>
    </citation>
    <scope>NUCLEOTIDE SEQUENCE</scope>
    <source>
        <strain evidence="11">MSK.17.11</strain>
        <strain evidence="10">MSK.17.38</strain>
    </source>
</reference>
<dbReference type="OrthoDB" id="501320at2"/>
<feature type="domain" description="ABC transporter" evidence="9">
    <location>
        <begin position="316"/>
        <end position="530"/>
    </location>
</feature>
<dbReference type="SUPFAM" id="SSF52540">
    <property type="entry name" value="P-loop containing nucleoside triphosphate hydrolases"/>
    <property type="match status" value="2"/>
</dbReference>
<evidence type="ECO:0000313" key="13">
    <source>
        <dbReference type="Proteomes" id="UP000701680"/>
    </source>
</evidence>
<dbReference type="GO" id="GO:0042626">
    <property type="term" value="F:ATPase-coupled transmembrane transporter activity"/>
    <property type="evidence" value="ECO:0007669"/>
    <property type="project" value="TreeGrafter"/>
</dbReference>
<dbReference type="SMART" id="SM00382">
    <property type="entry name" value="AAA"/>
    <property type="match status" value="2"/>
</dbReference>
<evidence type="ECO:0000313" key="12">
    <source>
        <dbReference type="Proteomes" id="UP000528555"/>
    </source>
</evidence>
<dbReference type="PANTHER" id="PTHR43553:SF27">
    <property type="entry name" value="ENERGY-COUPLING FACTOR TRANSPORTER ATP-BINDING PROTEIN ECFA2"/>
    <property type="match status" value="1"/>
</dbReference>
<dbReference type="PROSITE" id="PS00211">
    <property type="entry name" value="ABC_TRANSPORTER_1"/>
    <property type="match status" value="2"/>
</dbReference>
<dbReference type="GO" id="GO:0016887">
    <property type="term" value="F:ATP hydrolysis activity"/>
    <property type="evidence" value="ECO:0007669"/>
    <property type="project" value="InterPro"/>
</dbReference>
<keyword evidence="5" id="KW-0547">Nucleotide-binding</keyword>
<evidence type="ECO:0000256" key="1">
    <source>
        <dbReference type="ARBA" id="ARBA00004202"/>
    </source>
</evidence>
<keyword evidence="7" id="KW-1278">Translocase</keyword>
<dbReference type="GO" id="GO:0005524">
    <property type="term" value="F:ATP binding"/>
    <property type="evidence" value="ECO:0007669"/>
    <property type="project" value="UniProtKB-KW"/>
</dbReference>
<name>A0A850HGN5_9FIRM</name>
<dbReference type="InterPro" id="IPR003593">
    <property type="entry name" value="AAA+_ATPase"/>
</dbReference>
<sequence length="535" mass="60112">MSVLDVKALSFAYPNGKNILHAIDLTIAEGEFILLCGPSGCGKTTLLRCMKAQIAPVGTRKGSMSDLPAKEIGYVFQNPENQIVTDTVRHELAFGLENMGLQTETIRRRVAETALFFGIDEWIDASVYEISGGQKQLLNLASVIAMRPKLLLLDEPVSQLDPLARKNFLDVLLRVNRELGIAVVLSEHHLEEMLPLADRVLFMEAGAFHYEGDAQGYVRYMKRRRAEQKKKLYGLESGISAAAEIACFWEQERKEAKVEKLPLTVREGRQYLGKKKEEGKETGQWDQQIEKIKERYRKKESVKERGTKGSRKNVCLLIDHIWFQYQKQTPFVLKGLELRIERGEFHVILGGNGSGKTTLLSILGKRLYANRGKIRLGEDRKLPRIALLPQNPKAMFSRDTVEEELQEAGCTEKLAESLGLLQLLSQHPYDLSGGEQQRLGLAMVLAKEPDLLLLDEPTKGLDGVAKKRIGDDLETYVRQGHTVLCVTHDVDFAAAYADVCSLLFEGEILSTESAQTFFEDNAFYTTDADRILRGI</sequence>
<dbReference type="EMBL" id="JAAIUO010000001">
    <property type="protein sequence ID" value="NSK13305.1"/>
    <property type="molecule type" value="Genomic_DNA"/>
</dbReference>
<dbReference type="PANTHER" id="PTHR43553">
    <property type="entry name" value="HEAVY METAL TRANSPORTER"/>
    <property type="match status" value="1"/>
</dbReference>
<keyword evidence="3" id="KW-0813">Transport</keyword>
<dbReference type="GO" id="GO:0043190">
    <property type="term" value="C:ATP-binding cassette (ABC) transporter complex"/>
    <property type="evidence" value="ECO:0007669"/>
    <property type="project" value="TreeGrafter"/>
</dbReference>
<evidence type="ECO:0000256" key="2">
    <source>
        <dbReference type="ARBA" id="ARBA00005417"/>
    </source>
</evidence>
<keyword evidence="12" id="KW-1185">Reference proteome</keyword>
<organism evidence="11 12">
    <name type="scientific">Dorea phocaeensis</name>
    <dbReference type="NCBI Taxonomy" id="2040291"/>
    <lineage>
        <taxon>Bacteria</taxon>
        <taxon>Bacillati</taxon>
        <taxon>Bacillota</taxon>
        <taxon>Clostridia</taxon>
        <taxon>Lachnospirales</taxon>
        <taxon>Lachnospiraceae</taxon>
        <taxon>Dorea</taxon>
    </lineage>
</organism>
<evidence type="ECO:0000256" key="8">
    <source>
        <dbReference type="ARBA" id="ARBA00023136"/>
    </source>
</evidence>
<keyword evidence="8" id="KW-0472">Membrane</keyword>
<dbReference type="AlphaFoldDB" id="A0A850HGN5"/>
<dbReference type="InterPro" id="IPR003439">
    <property type="entry name" value="ABC_transporter-like_ATP-bd"/>
</dbReference>
<comment type="similarity">
    <text evidence="2">Belongs to the ABC transporter superfamily.</text>
</comment>
<evidence type="ECO:0000256" key="7">
    <source>
        <dbReference type="ARBA" id="ARBA00022967"/>
    </source>
</evidence>
<dbReference type="Proteomes" id="UP000701680">
    <property type="component" value="Unassembled WGS sequence"/>
</dbReference>
<proteinExistence type="inferred from homology"/>
<dbReference type="Gene3D" id="3.40.50.300">
    <property type="entry name" value="P-loop containing nucleotide triphosphate hydrolases"/>
    <property type="match status" value="2"/>
</dbReference>
<dbReference type="Proteomes" id="UP000528555">
    <property type="component" value="Unassembled WGS sequence"/>
</dbReference>
<evidence type="ECO:0000256" key="3">
    <source>
        <dbReference type="ARBA" id="ARBA00022448"/>
    </source>
</evidence>
<dbReference type="PROSITE" id="PS50893">
    <property type="entry name" value="ABC_TRANSPORTER_2"/>
    <property type="match status" value="2"/>
</dbReference>
<reference evidence="12 13" key="1">
    <citation type="journal article" date="2020" name="Cell Host Microbe">
        <title>Functional and Genomic Variation between Human-Derived Isolates of Lachnospiraceae Reveals Inter- and Intra-Species Diversity.</title>
        <authorList>
            <person name="Sorbara M.T."/>
            <person name="Littmann E.R."/>
            <person name="Fontana E."/>
            <person name="Moody T.U."/>
            <person name="Kohout C.E."/>
            <person name="Gjonbalaj M."/>
            <person name="Eaton V."/>
            <person name="Seok R."/>
            <person name="Leiner I.M."/>
            <person name="Pamer E.G."/>
        </authorList>
    </citation>
    <scope>NUCLEOTIDE SEQUENCE [LARGE SCALE GENOMIC DNA]</scope>
    <source>
        <strain evidence="11 12">MSK.17.11</strain>
        <strain evidence="10 13">MSK.17.38</strain>
    </source>
</reference>
<dbReference type="InterPro" id="IPR050095">
    <property type="entry name" value="ECF_ABC_transporter_ATP-bd"/>
</dbReference>
<dbReference type="Pfam" id="PF00005">
    <property type="entry name" value="ABC_tran"/>
    <property type="match status" value="2"/>
</dbReference>
<comment type="caution">
    <text evidence="11">The sequence shown here is derived from an EMBL/GenBank/DDBJ whole genome shotgun (WGS) entry which is preliminary data.</text>
</comment>
<dbReference type="InterPro" id="IPR017871">
    <property type="entry name" value="ABC_transporter-like_CS"/>
</dbReference>